<dbReference type="AlphaFoldDB" id="A0A5C5WHD8"/>
<feature type="region of interest" description="Disordered" evidence="1">
    <location>
        <begin position="16"/>
        <end position="38"/>
    </location>
</feature>
<protein>
    <submittedName>
        <fullName evidence="2">Uncharacterized protein</fullName>
    </submittedName>
</protein>
<evidence type="ECO:0000256" key="1">
    <source>
        <dbReference type="SAM" id="MobiDB-lite"/>
    </source>
</evidence>
<dbReference type="Proteomes" id="UP000317243">
    <property type="component" value="Unassembled WGS sequence"/>
</dbReference>
<dbReference type="EMBL" id="SIHI01000014">
    <property type="protein sequence ID" value="TWT50070.1"/>
    <property type="molecule type" value="Genomic_DNA"/>
</dbReference>
<accession>A0A5C5WHD8</accession>
<feature type="region of interest" description="Disordered" evidence="1">
    <location>
        <begin position="78"/>
        <end position="97"/>
    </location>
</feature>
<feature type="region of interest" description="Disordered" evidence="1">
    <location>
        <begin position="107"/>
        <end position="126"/>
    </location>
</feature>
<keyword evidence="3" id="KW-1185">Reference proteome</keyword>
<evidence type="ECO:0000313" key="3">
    <source>
        <dbReference type="Proteomes" id="UP000317243"/>
    </source>
</evidence>
<reference evidence="2 3" key="1">
    <citation type="submission" date="2019-02" db="EMBL/GenBank/DDBJ databases">
        <title>Deep-cultivation of Planctomycetes and their phenomic and genomic characterization uncovers novel biology.</title>
        <authorList>
            <person name="Wiegand S."/>
            <person name="Jogler M."/>
            <person name="Boedeker C."/>
            <person name="Pinto D."/>
            <person name="Vollmers J."/>
            <person name="Rivas-Marin E."/>
            <person name="Kohn T."/>
            <person name="Peeters S.H."/>
            <person name="Heuer A."/>
            <person name="Rast P."/>
            <person name="Oberbeckmann S."/>
            <person name="Bunk B."/>
            <person name="Jeske O."/>
            <person name="Meyerdierks A."/>
            <person name="Storesund J.E."/>
            <person name="Kallscheuer N."/>
            <person name="Luecker S."/>
            <person name="Lage O.M."/>
            <person name="Pohl T."/>
            <person name="Merkel B.J."/>
            <person name="Hornburger P."/>
            <person name="Mueller R.-W."/>
            <person name="Bruemmer F."/>
            <person name="Labrenz M."/>
            <person name="Spormann A.M."/>
            <person name="Op Den Camp H."/>
            <person name="Overmann J."/>
            <person name="Amann R."/>
            <person name="Jetten M.S.M."/>
            <person name="Mascher T."/>
            <person name="Medema M.H."/>
            <person name="Devos D.P."/>
            <person name="Kaster A.-K."/>
            <person name="Ovreas L."/>
            <person name="Rohde M."/>
            <person name="Galperin M.Y."/>
            <person name="Jogler C."/>
        </authorList>
    </citation>
    <scope>NUCLEOTIDE SEQUENCE [LARGE SCALE GENOMIC DNA]</scope>
    <source>
        <strain evidence="2 3">KOR42</strain>
    </source>
</reference>
<evidence type="ECO:0000313" key="2">
    <source>
        <dbReference type="EMBL" id="TWT50070.1"/>
    </source>
</evidence>
<organism evidence="2 3">
    <name type="scientific">Thalassoglobus neptunius</name>
    <dbReference type="NCBI Taxonomy" id="1938619"/>
    <lineage>
        <taxon>Bacteria</taxon>
        <taxon>Pseudomonadati</taxon>
        <taxon>Planctomycetota</taxon>
        <taxon>Planctomycetia</taxon>
        <taxon>Planctomycetales</taxon>
        <taxon>Planctomycetaceae</taxon>
        <taxon>Thalassoglobus</taxon>
    </lineage>
</organism>
<feature type="compositionally biased region" description="Polar residues" evidence="1">
    <location>
        <begin position="107"/>
        <end position="119"/>
    </location>
</feature>
<sequence>MARVQRQLYNPTTIKACPRERGHGTHHPRSFYNASQPGVDSDKRLVFRSIGHRDWKRMMILSSDGVRNLTVKHLVATQPSRSRPGHPAGQLFTGSENQPSIQVSLLTNTDQKDQQSLAIPSTEAVW</sequence>
<name>A0A5C5WHD8_9PLAN</name>
<gene>
    <name evidence="2" type="ORF">KOR42_36160</name>
</gene>
<comment type="caution">
    <text evidence="2">The sequence shown here is derived from an EMBL/GenBank/DDBJ whole genome shotgun (WGS) entry which is preliminary data.</text>
</comment>
<proteinExistence type="predicted"/>